<dbReference type="AlphaFoldDB" id="A0A8H6CHU9"/>
<evidence type="ECO:0000313" key="3">
    <source>
        <dbReference type="Proteomes" id="UP000578531"/>
    </source>
</evidence>
<evidence type="ECO:0000256" key="1">
    <source>
        <dbReference type="SAM" id="MobiDB-lite"/>
    </source>
</evidence>
<reference evidence="2 3" key="1">
    <citation type="journal article" date="2020" name="Genomics">
        <title>Complete, high-quality genomes from long-read metagenomic sequencing of two wolf lichen thalli reveals enigmatic genome architecture.</title>
        <authorList>
            <person name="McKenzie S.K."/>
            <person name="Walston R.F."/>
            <person name="Allen J.L."/>
        </authorList>
    </citation>
    <scope>NUCLEOTIDE SEQUENCE [LARGE SCALE GENOMIC DNA]</scope>
    <source>
        <strain evidence="2">WasteWater2</strain>
    </source>
</reference>
<dbReference type="EMBL" id="JACCJC010000131">
    <property type="protein sequence ID" value="KAF6223813.1"/>
    <property type="molecule type" value="Genomic_DNA"/>
</dbReference>
<feature type="region of interest" description="Disordered" evidence="1">
    <location>
        <begin position="54"/>
        <end position="74"/>
    </location>
</feature>
<dbReference type="GeneID" id="59294772"/>
<evidence type="ECO:0000313" key="2">
    <source>
        <dbReference type="EMBL" id="KAF6223813.1"/>
    </source>
</evidence>
<name>A0A8H6CHU9_9LECA</name>
<protein>
    <submittedName>
        <fullName evidence="2">Uncharacterized protein</fullName>
    </submittedName>
</protein>
<sequence>MKRSLSVRFPHEMRDMTVEDPLRNRTGDLGIHQVFSALGEEALRRISQEAIRRTYNGGPDHVNPKNFEAREPNRNTRCRIPLPFPYV</sequence>
<organism evidence="2 3">
    <name type="scientific">Letharia columbiana</name>
    <dbReference type="NCBI Taxonomy" id="112416"/>
    <lineage>
        <taxon>Eukaryota</taxon>
        <taxon>Fungi</taxon>
        <taxon>Dikarya</taxon>
        <taxon>Ascomycota</taxon>
        <taxon>Pezizomycotina</taxon>
        <taxon>Lecanoromycetes</taxon>
        <taxon>OSLEUM clade</taxon>
        <taxon>Lecanoromycetidae</taxon>
        <taxon>Lecanorales</taxon>
        <taxon>Lecanorineae</taxon>
        <taxon>Parmeliaceae</taxon>
        <taxon>Letharia</taxon>
    </lineage>
</organism>
<gene>
    <name evidence="2" type="ORF">HO173_013144</name>
</gene>
<keyword evidence="3" id="KW-1185">Reference proteome</keyword>
<dbReference type="Proteomes" id="UP000578531">
    <property type="component" value="Unassembled WGS sequence"/>
</dbReference>
<dbReference type="RefSeq" id="XP_037158125.1">
    <property type="nucleotide sequence ID" value="XM_037314969.1"/>
</dbReference>
<comment type="caution">
    <text evidence="2">The sequence shown here is derived from an EMBL/GenBank/DDBJ whole genome shotgun (WGS) entry which is preliminary data.</text>
</comment>
<proteinExistence type="predicted"/>
<accession>A0A8H6CHU9</accession>